<dbReference type="InterPro" id="IPR027417">
    <property type="entry name" value="P-loop_NTPase"/>
</dbReference>
<dbReference type="GO" id="GO:0015098">
    <property type="term" value="F:molybdate ion transmembrane transporter activity"/>
    <property type="evidence" value="ECO:0007669"/>
    <property type="project" value="InterPro"/>
</dbReference>
<dbReference type="PROSITE" id="PS51866">
    <property type="entry name" value="MOP"/>
    <property type="match status" value="1"/>
</dbReference>
<keyword evidence="3 9" id="KW-0500">Molybdenum</keyword>
<dbReference type="Gene3D" id="2.40.50.100">
    <property type="match status" value="1"/>
</dbReference>
<dbReference type="Gene3D" id="3.40.50.300">
    <property type="entry name" value="P-loop containing nucleotide triphosphate hydrolases"/>
    <property type="match status" value="1"/>
</dbReference>
<dbReference type="GO" id="GO:0016887">
    <property type="term" value="F:ATP hydrolysis activity"/>
    <property type="evidence" value="ECO:0007669"/>
    <property type="project" value="InterPro"/>
</dbReference>
<sequence>MTAPCAAAAMSQEPGGIEARLVLKRATFTLDVDLQLPGRGFIALFGPSGCGKTTCLRALAGLERARPGRVRVAGATWQDDAAGIWLPTHQRALGYVFQEASLFEHLSVRGNIAYAQKRVRSTERQESVALDQAVDLLGLGELMDRRPATLSGGERQRVAIARALAAQPRVLLMDEPLAALDAGRKAELLPYLEALQRTLAIPVLYVSHALDEVARLATHMVLLDAGRVRASGSAEDLIARLDLPLAQGDAAATLIEGRLLRHDSSEHLSTLAFAGGELHVISTTARAVGQRVRVRVQARDVSLTLARQSDTSILNIVPATVTGLREDSPGQWMVALDAGGTRLLARITQRSVQALGIAPGRELFAQVKGVALLD</sequence>
<evidence type="ECO:0000256" key="1">
    <source>
        <dbReference type="ARBA" id="ARBA00022448"/>
    </source>
</evidence>
<dbReference type="GO" id="GO:0016020">
    <property type="term" value="C:membrane"/>
    <property type="evidence" value="ECO:0007669"/>
    <property type="project" value="InterPro"/>
</dbReference>
<feature type="domain" description="Mop" evidence="11">
    <location>
        <begin position="310"/>
        <end position="374"/>
    </location>
</feature>
<dbReference type="InterPro" id="IPR004606">
    <property type="entry name" value="Mop_domain"/>
</dbReference>
<keyword evidence="2" id="KW-1003">Cell membrane</keyword>
<evidence type="ECO:0000256" key="3">
    <source>
        <dbReference type="ARBA" id="ARBA00022505"/>
    </source>
</evidence>
<dbReference type="Pfam" id="PF03459">
    <property type="entry name" value="TOBE"/>
    <property type="match status" value="1"/>
</dbReference>
<evidence type="ECO:0000256" key="6">
    <source>
        <dbReference type="ARBA" id="ARBA00022840"/>
    </source>
</evidence>
<dbReference type="PANTHER" id="PTHR43514">
    <property type="entry name" value="ABC TRANSPORTER I FAMILY MEMBER 10"/>
    <property type="match status" value="1"/>
</dbReference>
<dbReference type="InterPro" id="IPR011868">
    <property type="entry name" value="ModC_ABC_ATP-bd"/>
</dbReference>
<dbReference type="RefSeq" id="WP_106447984.1">
    <property type="nucleotide sequence ID" value="NZ_JACFMT010000020.1"/>
</dbReference>
<dbReference type="InterPro" id="IPR050334">
    <property type="entry name" value="Molybdenum_import_ModC"/>
</dbReference>
<accession>A0A2S0N4D7</accession>
<evidence type="ECO:0000313" key="13">
    <source>
        <dbReference type="Proteomes" id="UP000239326"/>
    </source>
</evidence>
<dbReference type="AlphaFoldDB" id="A0A2S0N4D7"/>
<dbReference type="PROSITE" id="PS50893">
    <property type="entry name" value="ABC_TRANSPORTER_2"/>
    <property type="match status" value="1"/>
</dbReference>
<evidence type="ECO:0000256" key="2">
    <source>
        <dbReference type="ARBA" id="ARBA00022475"/>
    </source>
</evidence>
<dbReference type="SUPFAM" id="SSF50331">
    <property type="entry name" value="MOP-like"/>
    <property type="match status" value="1"/>
</dbReference>
<keyword evidence="1" id="KW-0813">Transport</keyword>
<organism evidence="12 13">
    <name type="scientific">Simplicispira suum</name>
    <dbReference type="NCBI Taxonomy" id="2109915"/>
    <lineage>
        <taxon>Bacteria</taxon>
        <taxon>Pseudomonadati</taxon>
        <taxon>Pseudomonadota</taxon>
        <taxon>Betaproteobacteria</taxon>
        <taxon>Burkholderiales</taxon>
        <taxon>Comamonadaceae</taxon>
        <taxon>Simplicispira</taxon>
    </lineage>
</organism>
<dbReference type="Proteomes" id="UP000239326">
    <property type="component" value="Chromosome"/>
</dbReference>
<dbReference type="PANTHER" id="PTHR43514:SF10">
    <property type="entry name" value="MOLYBDENUM IMPORT ATP-BINDING PROTEIN MODC 2"/>
    <property type="match status" value="1"/>
</dbReference>
<dbReference type="SUPFAM" id="SSF52540">
    <property type="entry name" value="P-loop containing nucleoside triphosphate hydrolases"/>
    <property type="match status" value="1"/>
</dbReference>
<dbReference type="EMBL" id="CP027669">
    <property type="protein sequence ID" value="AVO43009.1"/>
    <property type="molecule type" value="Genomic_DNA"/>
</dbReference>
<dbReference type="InterPro" id="IPR008995">
    <property type="entry name" value="Mo/tungstate-bd_C_term_dom"/>
</dbReference>
<dbReference type="NCBIfam" id="TIGR02142">
    <property type="entry name" value="modC_ABC"/>
    <property type="match status" value="1"/>
</dbReference>
<keyword evidence="6 12" id="KW-0067">ATP-binding</keyword>
<evidence type="ECO:0000259" key="11">
    <source>
        <dbReference type="PROSITE" id="PS51866"/>
    </source>
</evidence>
<proteinExistence type="predicted"/>
<evidence type="ECO:0000256" key="7">
    <source>
        <dbReference type="ARBA" id="ARBA00022967"/>
    </source>
</evidence>
<keyword evidence="4" id="KW-0997">Cell inner membrane</keyword>
<dbReference type="InterPro" id="IPR005116">
    <property type="entry name" value="Transp-assoc_OB_typ1"/>
</dbReference>
<dbReference type="InterPro" id="IPR017871">
    <property type="entry name" value="ABC_transporter-like_CS"/>
</dbReference>
<dbReference type="GO" id="GO:0140359">
    <property type="term" value="F:ABC-type transporter activity"/>
    <property type="evidence" value="ECO:0007669"/>
    <property type="project" value="InterPro"/>
</dbReference>
<gene>
    <name evidence="12" type="primary">modC</name>
    <name evidence="12" type="ORF">C6571_02050</name>
</gene>
<name>A0A2S0N4D7_9BURK</name>
<protein>
    <submittedName>
        <fullName evidence="12">Molybdenum ABC transporter ATP-binding protein</fullName>
    </submittedName>
</protein>
<dbReference type="PROSITE" id="PS00211">
    <property type="entry name" value="ABC_TRANSPORTER_1"/>
    <property type="match status" value="1"/>
</dbReference>
<dbReference type="KEGG" id="simp:C6571_02050"/>
<dbReference type="InterPro" id="IPR003593">
    <property type="entry name" value="AAA+_ATPase"/>
</dbReference>
<keyword evidence="13" id="KW-1185">Reference proteome</keyword>
<dbReference type="SMART" id="SM00382">
    <property type="entry name" value="AAA"/>
    <property type="match status" value="1"/>
</dbReference>
<evidence type="ECO:0000313" key="12">
    <source>
        <dbReference type="EMBL" id="AVO43009.1"/>
    </source>
</evidence>
<keyword evidence="7" id="KW-1278">Translocase</keyword>
<evidence type="ECO:0000256" key="9">
    <source>
        <dbReference type="PROSITE-ProRule" id="PRU01213"/>
    </source>
</evidence>
<dbReference type="GO" id="GO:0005524">
    <property type="term" value="F:ATP binding"/>
    <property type="evidence" value="ECO:0007669"/>
    <property type="project" value="UniProtKB-KW"/>
</dbReference>
<reference evidence="12 13" key="1">
    <citation type="submission" date="2018-03" db="EMBL/GenBank/DDBJ databases">
        <title>Genome sequencing of Simplicispira sp.</title>
        <authorList>
            <person name="Kim S.-J."/>
            <person name="Heo J."/>
            <person name="Kwon S.-W."/>
        </authorList>
    </citation>
    <scope>NUCLEOTIDE SEQUENCE [LARGE SCALE GENOMIC DNA]</scope>
    <source>
        <strain evidence="12 13">SC1-8</strain>
    </source>
</reference>
<evidence type="ECO:0000256" key="4">
    <source>
        <dbReference type="ARBA" id="ARBA00022519"/>
    </source>
</evidence>
<dbReference type="Pfam" id="PF00005">
    <property type="entry name" value="ABC_tran"/>
    <property type="match status" value="1"/>
</dbReference>
<evidence type="ECO:0000256" key="5">
    <source>
        <dbReference type="ARBA" id="ARBA00022741"/>
    </source>
</evidence>
<dbReference type="InterPro" id="IPR003439">
    <property type="entry name" value="ABC_transporter-like_ATP-bd"/>
</dbReference>
<evidence type="ECO:0000259" key="10">
    <source>
        <dbReference type="PROSITE" id="PS50893"/>
    </source>
</evidence>
<evidence type="ECO:0000256" key="8">
    <source>
        <dbReference type="ARBA" id="ARBA00023136"/>
    </source>
</evidence>
<feature type="domain" description="ABC transporter" evidence="10">
    <location>
        <begin position="12"/>
        <end position="250"/>
    </location>
</feature>
<dbReference type="OrthoDB" id="5298774at2"/>
<keyword evidence="8" id="KW-0472">Membrane</keyword>
<keyword evidence="5" id="KW-0547">Nucleotide-binding</keyword>